<keyword evidence="5 11" id="KW-0732">Signal</keyword>
<dbReference type="InterPro" id="IPR037654">
    <property type="entry name" value="Big1"/>
</dbReference>
<dbReference type="EMBL" id="SWKU01000055">
    <property type="protein sequence ID" value="KAF2993325.1"/>
    <property type="molecule type" value="Genomic_DNA"/>
</dbReference>
<comment type="similarity">
    <text evidence="2">Belongs to the BIG1 family.</text>
</comment>
<dbReference type="GO" id="GO:0005789">
    <property type="term" value="C:endoplasmic reticulum membrane"/>
    <property type="evidence" value="ECO:0007669"/>
    <property type="project" value="UniProtKB-SubCell"/>
</dbReference>
<feature type="chain" id="PRO_5040376565" description="Protein BIG1" evidence="11">
    <location>
        <begin position="18"/>
        <end position="279"/>
    </location>
</feature>
<sequence length="279" mass="30583">MAKTLIGALALASQALAFSNTSPFFLFSTADLLLESSGAAIAQSSSVTADVLEALKECPTKNYVVVEQEGVSAADYADGRSTPRLAHYMAGQQHEVKSTVSVPDVVGKVDVAEITKYLEAKCGTVKSVQLDTPPTAQALRSLYMGQQDQFLDDSMERFVEAQDYTVVYITTPPTEAQAKARLEAQQQYQYESEAPFGNNMQMELKRDTTAHYKRANSTSNEGGLFERYQYFTPGLFMGFAAVIPLFLILLVGIRALTSLEVSYFAFSKEMGPNAQKKQQ</sequence>
<feature type="domain" description="V-type proton ATPase subunit S1/VOA1 transmembrane" evidence="12">
    <location>
        <begin position="229"/>
        <end position="268"/>
    </location>
</feature>
<feature type="transmembrane region" description="Helical" evidence="10">
    <location>
        <begin position="230"/>
        <end position="253"/>
    </location>
</feature>
<evidence type="ECO:0000313" key="14">
    <source>
        <dbReference type="Proteomes" id="UP000801428"/>
    </source>
</evidence>
<name>A0A9P4W6N3_CURKU</name>
<dbReference type="Pfam" id="PF20520">
    <property type="entry name" value="Ac45-VOA1_TM"/>
    <property type="match status" value="1"/>
</dbReference>
<evidence type="ECO:0000256" key="5">
    <source>
        <dbReference type="ARBA" id="ARBA00022729"/>
    </source>
</evidence>
<keyword evidence="7 10" id="KW-1133">Transmembrane helix</keyword>
<evidence type="ECO:0000256" key="8">
    <source>
        <dbReference type="ARBA" id="ARBA00023136"/>
    </source>
</evidence>
<evidence type="ECO:0000256" key="6">
    <source>
        <dbReference type="ARBA" id="ARBA00022824"/>
    </source>
</evidence>
<dbReference type="InterPro" id="IPR046756">
    <property type="entry name" value="VAS1/VOA1_TM"/>
</dbReference>
<evidence type="ECO:0000256" key="2">
    <source>
        <dbReference type="ARBA" id="ARBA00008203"/>
    </source>
</evidence>
<keyword evidence="4 10" id="KW-0812">Transmembrane</keyword>
<evidence type="ECO:0000256" key="4">
    <source>
        <dbReference type="ARBA" id="ARBA00022692"/>
    </source>
</evidence>
<evidence type="ECO:0000256" key="10">
    <source>
        <dbReference type="SAM" id="Phobius"/>
    </source>
</evidence>
<reference evidence="13" key="1">
    <citation type="submission" date="2019-04" db="EMBL/GenBank/DDBJ databases">
        <title>Sequencing of skin fungus with MAO and IRED activity.</title>
        <authorList>
            <person name="Marsaioli A.J."/>
            <person name="Bonatto J.M.C."/>
            <person name="Reis Junior O."/>
        </authorList>
    </citation>
    <scope>NUCLEOTIDE SEQUENCE</scope>
    <source>
        <strain evidence="13">30M1</strain>
    </source>
</reference>
<protein>
    <recommendedName>
        <fullName evidence="3">Protein BIG1</fullName>
    </recommendedName>
</protein>
<dbReference type="OrthoDB" id="9985059at2759"/>
<evidence type="ECO:0000256" key="9">
    <source>
        <dbReference type="ARBA" id="ARBA00023316"/>
    </source>
</evidence>
<evidence type="ECO:0000256" key="7">
    <source>
        <dbReference type="ARBA" id="ARBA00022989"/>
    </source>
</evidence>
<organism evidence="13 14">
    <name type="scientific">Curvularia kusanoi</name>
    <name type="common">Cochliobolus kusanoi</name>
    <dbReference type="NCBI Taxonomy" id="90978"/>
    <lineage>
        <taxon>Eukaryota</taxon>
        <taxon>Fungi</taxon>
        <taxon>Dikarya</taxon>
        <taxon>Ascomycota</taxon>
        <taxon>Pezizomycotina</taxon>
        <taxon>Dothideomycetes</taxon>
        <taxon>Pleosporomycetidae</taxon>
        <taxon>Pleosporales</taxon>
        <taxon>Pleosporineae</taxon>
        <taxon>Pleosporaceae</taxon>
        <taxon>Curvularia</taxon>
    </lineage>
</organism>
<keyword evidence="8 10" id="KW-0472">Membrane</keyword>
<keyword evidence="6" id="KW-0256">Endoplasmic reticulum</keyword>
<evidence type="ECO:0000259" key="12">
    <source>
        <dbReference type="Pfam" id="PF20520"/>
    </source>
</evidence>
<feature type="signal peptide" evidence="11">
    <location>
        <begin position="1"/>
        <end position="17"/>
    </location>
</feature>
<proteinExistence type="inferred from homology"/>
<dbReference type="Proteomes" id="UP000801428">
    <property type="component" value="Unassembled WGS sequence"/>
</dbReference>
<keyword evidence="14" id="KW-1185">Reference proteome</keyword>
<evidence type="ECO:0000313" key="13">
    <source>
        <dbReference type="EMBL" id="KAF2993325.1"/>
    </source>
</evidence>
<accession>A0A9P4W6N3</accession>
<evidence type="ECO:0000256" key="3">
    <source>
        <dbReference type="ARBA" id="ARBA00022089"/>
    </source>
</evidence>
<dbReference type="GO" id="GO:0009272">
    <property type="term" value="P:fungal-type cell wall biogenesis"/>
    <property type="evidence" value="ECO:0007669"/>
    <property type="project" value="TreeGrafter"/>
</dbReference>
<evidence type="ECO:0000256" key="11">
    <source>
        <dbReference type="SAM" id="SignalP"/>
    </source>
</evidence>
<gene>
    <name evidence="13" type="ORF">E8E13_001649</name>
</gene>
<dbReference type="PANTHER" id="PTHR28285">
    <property type="entry name" value="PROTEIN BIG1"/>
    <property type="match status" value="1"/>
</dbReference>
<comment type="subcellular location">
    <subcellularLocation>
        <location evidence="1">Endoplasmic reticulum membrane</location>
        <topology evidence="1">Single-pass type I membrane protein</topology>
    </subcellularLocation>
</comment>
<evidence type="ECO:0000256" key="1">
    <source>
        <dbReference type="ARBA" id="ARBA00004115"/>
    </source>
</evidence>
<dbReference type="GO" id="GO:0006078">
    <property type="term" value="P:(1-&gt;6)-beta-D-glucan biosynthetic process"/>
    <property type="evidence" value="ECO:0007669"/>
    <property type="project" value="TreeGrafter"/>
</dbReference>
<dbReference type="AlphaFoldDB" id="A0A9P4W6N3"/>
<dbReference type="GO" id="GO:0071555">
    <property type="term" value="P:cell wall organization"/>
    <property type="evidence" value="ECO:0007669"/>
    <property type="project" value="UniProtKB-KW"/>
</dbReference>
<comment type="caution">
    <text evidence="13">The sequence shown here is derived from an EMBL/GenBank/DDBJ whole genome shotgun (WGS) entry which is preliminary data.</text>
</comment>
<keyword evidence="9" id="KW-0961">Cell wall biogenesis/degradation</keyword>
<dbReference type="PANTHER" id="PTHR28285:SF1">
    <property type="entry name" value="PROTEIN BIG1"/>
    <property type="match status" value="1"/>
</dbReference>